<evidence type="ECO:0000313" key="2">
    <source>
        <dbReference type="EMBL" id="MBA9029333.1"/>
    </source>
</evidence>
<dbReference type="RefSeq" id="WP_182504098.1">
    <property type="nucleotide sequence ID" value="NZ_JACJHX010000033.1"/>
</dbReference>
<reference evidence="2 3" key="1">
    <citation type="submission" date="2020-08" db="EMBL/GenBank/DDBJ databases">
        <title>Genomic Encyclopedia of Type Strains, Phase IV (KMG-IV): sequencing the most valuable type-strain genomes for metagenomic binning, comparative biology and taxonomic classification.</title>
        <authorList>
            <person name="Goeker M."/>
        </authorList>
    </citation>
    <scope>NUCLEOTIDE SEQUENCE [LARGE SCALE GENOMIC DNA]</scope>
    <source>
        <strain evidence="2 3">DSM 105481</strain>
    </source>
</reference>
<accession>A0ABR6CWD0</accession>
<dbReference type="Proteomes" id="UP000626697">
    <property type="component" value="Unassembled WGS sequence"/>
</dbReference>
<evidence type="ECO:0000259" key="1">
    <source>
        <dbReference type="Pfam" id="PF01381"/>
    </source>
</evidence>
<comment type="caution">
    <text evidence="2">The sequence shown here is derived from an EMBL/GenBank/DDBJ whole genome shotgun (WGS) entry which is preliminary data.</text>
</comment>
<dbReference type="InterPro" id="IPR010982">
    <property type="entry name" value="Lambda_DNA-bd_dom_sf"/>
</dbReference>
<evidence type="ECO:0000313" key="3">
    <source>
        <dbReference type="Proteomes" id="UP000626697"/>
    </source>
</evidence>
<dbReference type="SUPFAM" id="SSF47413">
    <property type="entry name" value="lambda repressor-like DNA-binding domains"/>
    <property type="match status" value="1"/>
</dbReference>
<organism evidence="2 3">
    <name type="scientific">Peribacillus huizhouensis</name>
    <dbReference type="NCBI Taxonomy" id="1501239"/>
    <lineage>
        <taxon>Bacteria</taxon>
        <taxon>Bacillati</taxon>
        <taxon>Bacillota</taxon>
        <taxon>Bacilli</taxon>
        <taxon>Bacillales</taxon>
        <taxon>Bacillaceae</taxon>
        <taxon>Peribacillus</taxon>
    </lineage>
</organism>
<proteinExistence type="predicted"/>
<protein>
    <submittedName>
        <fullName evidence="2">Transcriptional regulator with XRE-family HTH domain</fullName>
    </submittedName>
</protein>
<name>A0ABR6CWD0_9BACI</name>
<dbReference type="EMBL" id="JACJHX010000033">
    <property type="protein sequence ID" value="MBA9029333.1"/>
    <property type="molecule type" value="Genomic_DNA"/>
</dbReference>
<dbReference type="Gene3D" id="1.10.260.40">
    <property type="entry name" value="lambda repressor-like DNA-binding domains"/>
    <property type="match status" value="1"/>
</dbReference>
<keyword evidence="3" id="KW-1185">Reference proteome</keyword>
<dbReference type="InterPro" id="IPR001387">
    <property type="entry name" value="Cro/C1-type_HTH"/>
</dbReference>
<feature type="domain" description="HTH cro/C1-type" evidence="1">
    <location>
        <begin position="17"/>
        <end position="59"/>
    </location>
</feature>
<sequence>MWGLGKPQSKVGKFIAKHGYSIQELSKVSKVNRNTVGKICSDSTYLPTANTIKKIMEAIRQLDPNAKTEDFFDI</sequence>
<dbReference type="Pfam" id="PF01381">
    <property type="entry name" value="HTH_3"/>
    <property type="match status" value="1"/>
</dbReference>
<gene>
    <name evidence="2" type="ORF">HNP81_004706</name>
</gene>